<evidence type="ECO:0000313" key="2">
    <source>
        <dbReference type="Proteomes" id="UP000499080"/>
    </source>
</evidence>
<dbReference type="AlphaFoldDB" id="A0A4Y2T0V8"/>
<dbReference type="Proteomes" id="UP000499080">
    <property type="component" value="Unassembled WGS sequence"/>
</dbReference>
<reference evidence="1 2" key="1">
    <citation type="journal article" date="2019" name="Sci. Rep.">
        <title>Orb-weaving spider Araneus ventricosus genome elucidates the spidroin gene catalogue.</title>
        <authorList>
            <person name="Kono N."/>
            <person name="Nakamura H."/>
            <person name="Ohtoshi R."/>
            <person name="Moran D.A.P."/>
            <person name="Shinohara A."/>
            <person name="Yoshida Y."/>
            <person name="Fujiwara M."/>
            <person name="Mori M."/>
            <person name="Tomita M."/>
            <person name="Arakawa K."/>
        </authorList>
    </citation>
    <scope>NUCLEOTIDE SEQUENCE [LARGE SCALE GENOMIC DNA]</scope>
</reference>
<accession>A0A4Y2T0V8</accession>
<gene>
    <name evidence="1" type="ORF">AVEN_134590_1</name>
</gene>
<proteinExistence type="predicted"/>
<sequence length="105" mass="11684">MKKYVYKANKLLKIFVENPLIPKATEINLKIRQRPNSSIKDKGNSFSLSKTTMTAGIVRIIRKPPSSPNTSGRATLTKKALAAGVTFGRLSSYARRDEWDDPASM</sequence>
<keyword evidence="2" id="KW-1185">Reference proteome</keyword>
<protein>
    <submittedName>
        <fullName evidence="1">Uncharacterized protein</fullName>
    </submittedName>
</protein>
<name>A0A4Y2T0V8_ARAVE</name>
<dbReference type="EMBL" id="BGPR01025342">
    <property type="protein sequence ID" value="GBN94157.1"/>
    <property type="molecule type" value="Genomic_DNA"/>
</dbReference>
<evidence type="ECO:0000313" key="1">
    <source>
        <dbReference type="EMBL" id="GBN94157.1"/>
    </source>
</evidence>
<comment type="caution">
    <text evidence="1">The sequence shown here is derived from an EMBL/GenBank/DDBJ whole genome shotgun (WGS) entry which is preliminary data.</text>
</comment>
<organism evidence="1 2">
    <name type="scientific">Araneus ventricosus</name>
    <name type="common">Orbweaver spider</name>
    <name type="synonym">Epeira ventricosa</name>
    <dbReference type="NCBI Taxonomy" id="182803"/>
    <lineage>
        <taxon>Eukaryota</taxon>
        <taxon>Metazoa</taxon>
        <taxon>Ecdysozoa</taxon>
        <taxon>Arthropoda</taxon>
        <taxon>Chelicerata</taxon>
        <taxon>Arachnida</taxon>
        <taxon>Araneae</taxon>
        <taxon>Araneomorphae</taxon>
        <taxon>Entelegynae</taxon>
        <taxon>Araneoidea</taxon>
        <taxon>Araneidae</taxon>
        <taxon>Araneus</taxon>
    </lineage>
</organism>